<evidence type="ECO:0000313" key="2">
    <source>
        <dbReference type="EMBL" id="RRT34289.1"/>
    </source>
</evidence>
<organism evidence="2 3">
    <name type="scientific">Ensete ventricosum</name>
    <name type="common">Abyssinian banana</name>
    <name type="synonym">Musa ensete</name>
    <dbReference type="NCBI Taxonomy" id="4639"/>
    <lineage>
        <taxon>Eukaryota</taxon>
        <taxon>Viridiplantae</taxon>
        <taxon>Streptophyta</taxon>
        <taxon>Embryophyta</taxon>
        <taxon>Tracheophyta</taxon>
        <taxon>Spermatophyta</taxon>
        <taxon>Magnoliopsida</taxon>
        <taxon>Liliopsida</taxon>
        <taxon>Zingiberales</taxon>
        <taxon>Musaceae</taxon>
        <taxon>Ensete</taxon>
    </lineage>
</organism>
<protein>
    <submittedName>
        <fullName evidence="2">Uncharacterized protein</fullName>
    </submittedName>
</protein>
<name>A0A426X492_ENSVE</name>
<dbReference type="Proteomes" id="UP000287651">
    <property type="component" value="Unassembled WGS sequence"/>
</dbReference>
<dbReference type="AlphaFoldDB" id="A0A426X492"/>
<dbReference type="EMBL" id="AMZH03027108">
    <property type="protein sequence ID" value="RRT34289.1"/>
    <property type="molecule type" value="Genomic_DNA"/>
</dbReference>
<evidence type="ECO:0000313" key="3">
    <source>
        <dbReference type="Proteomes" id="UP000287651"/>
    </source>
</evidence>
<comment type="caution">
    <text evidence="2">The sequence shown here is derived from an EMBL/GenBank/DDBJ whole genome shotgun (WGS) entry which is preliminary data.</text>
</comment>
<proteinExistence type="predicted"/>
<accession>A0A426X492</accession>
<feature type="compositionally biased region" description="Acidic residues" evidence="1">
    <location>
        <begin position="86"/>
        <end position="104"/>
    </location>
</feature>
<evidence type="ECO:0000256" key="1">
    <source>
        <dbReference type="SAM" id="MobiDB-lite"/>
    </source>
</evidence>
<reference evidence="2 3" key="1">
    <citation type="journal article" date="2014" name="Agronomy (Basel)">
        <title>A Draft Genome Sequence for Ensete ventricosum, the Drought-Tolerant Tree Against Hunger.</title>
        <authorList>
            <person name="Harrison J."/>
            <person name="Moore K.A."/>
            <person name="Paszkiewicz K."/>
            <person name="Jones T."/>
            <person name="Grant M."/>
            <person name="Ambacheew D."/>
            <person name="Muzemil S."/>
            <person name="Studholme D.J."/>
        </authorList>
    </citation>
    <scope>NUCLEOTIDE SEQUENCE [LARGE SCALE GENOMIC DNA]</scope>
</reference>
<sequence length="104" mass="11605">MGHWDIAQATEHVEHTHLGCYIALGWRSLATAELKSWHNFIISKAFKAFTSIGVITPEDEPDVSTLGLSSRPSPALGEGTKKELDQDKEEEEEEEEDIEEVIPT</sequence>
<feature type="region of interest" description="Disordered" evidence="1">
    <location>
        <begin position="58"/>
        <end position="104"/>
    </location>
</feature>
<gene>
    <name evidence="2" type="ORF">B296_00057482</name>
</gene>